<evidence type="ECO:0000256" key="5">
    <source>
        <dbReference type="ARBA" id="ARBA00023172"/>
    </source>
</evidence>
<dbReference type="InterPro" id="IPR006118">
    <property type="entry name" value="Recombinase_CS"/>
</dbReference>
<dbReference type="Pfam" id="PF00239">
    <property type="entry name" value="Resolvase"/>
    <property type="match status" value="1"/>
</dbReference>
<evidence type="ECO:0000256" key="1">
    <source>
        <dbReference type="ARBA" id="ARBA00009913"/>
    </source>
</evidence>
<dbReference type="RefSeq" id="WP_143691628.1">
    <property type="nucleotide sequence ID" value="NZ_AP019798.1"/>
</dbReference>
<organism evidence="10 11">
    <name type="scientific">Vibrio rotiferianus</name>
    <dbReference type="NCBI Taxonomy" id="190895"/>
    <lineage>
        <taxon>Bacteria</taxon>
        <taxon>Pseudomonadati</taxon>
        <taxon>Pseudomonadota</taxon>
        <taxon>Gammaproteobacteria</taxon>
        <taxon>Vibrionales</taxon>
        <taxon>Vibrionaceae</taxon>
        <taxon>Vibrio</taxon>
    </lineage>
</organism>
<dbReference type="PROSITE" id="PS00397">
    <property type="entry name" value="RECOMBINASES_1"/>
    <property type="match status" value="1"/>
</dbReference>
<feature type="domain" description="Resolvase/invertase-type recombinase catalytic" evidence="8">
    <location>
        <begin position="1"/>
        <end position="134"/>
    </location>
</feature>
<keyword evidence="3" id="KW-0230">DNA invertase</keyword>
<proteinExistence type="inferred from homology"/>
<dbReference type="PANTHER" id="PTHR30461:SF2">
    <property type="entry name" value="SERINE RECOMBINASE PINE-RELATED"/>
    <property type="match status" value="1"/>
</dbReference>
<dbReference type="Proteomes" id="UP000315115">
    <property type="component" value="Chromosome 1"/>
</dbReference>
<comment type="similarity">
    <text evidence="1">Belongs to the site-specific recombinase resolvase family.</text>
</comment>
<evidence type="ECO:0000259" key="8">
    <source>
        <dbReference type="PROSITE" id="PS51736"/>
    </source>
</evidence>
<dbReference type="PANTHER" id="PTHR30461">
    <property type="entry name" value="DNA-INVERTASE FROM LAMBDOID PROPHAGE"/>
    <property type="match status" value="1"/>
</dbReference>
<feature type="active site" description="O-(5'-phospho-DNA)-serine intermediate" evidence="6 7">
    <location>
        <position position="9"/>
    </location>
</feature>
<dbReference type="GO" id="GO:0015074">
    <property type="term" value="P:DNA integration"/>
    <property type="evidence" value="ECO:0007669"/>
    <property type="project" value="UniProtKB-KW"/>
</dbReference>
<dbReference type="SUPFAM" id="SSF46689">
    <property type="entry name" value="Homeodomain-like"/>
    <property type="match status" value="1"/>
</dbReference>
<evidence type="ECO:0000256" key="4">
    <source>
        <dbReference type="ARBA" id="ARBA00023125"/>
    </source>
</evidence>
<keyword evidence="5" id="KW-0233">DNA recombination</keyword>
<dbReference type="CDD" id="cd03768">
    <property type="entry name" value="SR_ResInv"/>
    <property type="match status" value="1"/>
</dbReference>
<dbReference type="AlphaFoldDB" id="A0A510I3W3"/>
<evidence type="ECO:0000313" key="11">
    <source>
        <dbReference type="Proteomes" id="UP000315115"/>
    </source>
</evidence>
<sequence length="193" mass="21358">MKIGYARVSTDDQELHLQLDALNETGCDKIYTEKASGKAANRPELEKALDNLREGDIFVVWRLDRLGRSLPHLIETVNGLKERNIGFVSIAEAIDTSSPAGELIFHIFGAIAQFERSLISERTKAGLAAAKRRGKNVGRKPRMSTKDIKLAASMLLSDSITKTEVAKHFGVSRPTLDKALKSISLEEEQSHLF</sequence>
<dbReference type="Gene3D" id="1.10.10.60">
    <property type="entry name" value="Homeodomain-like"/>
    <property type="match status" value="1"/>
</dbReference>
<evidence type="ECO:0000313" key="9">
    <source>
        <dbReference type="EMBL" id="BBL87372.1"/>
    </source>
</evidence>
<evidence type="ECO:0000256" key="3">
    <source>
        <dbReference type="ARBA" id="ARBA00023100"/>
    </source>
</evidence>
<name>A0A510I3W3_9VIBR</name>
<dbReference type="EMBL" id="AP019798">
    <property type="protein sequence ID" value="BBL87908.1"/>
    <property type="molecule type" value="Genomic_DNA"/>
</dbReference>
<evidence type="ECO:0000313" key="10">
    <source>
        <dbReference type="EMBL" id="BBL87908.1"/>
    </source>
</evidence>
<reference evidence="11" key="1">
    <citation type="submission" date="2019-07" db="EMBL/GenBank/DDBJ databases">
        <title>Complete Genome Sequences of Vibrion rotiferianus strain AM7.</title>
        <authorList>
            <person name="Miyazaki K."/>
            <person name="Wiseschart A."/>
            <person name="Pootanakit K."/>
            <person name="Ishimori K."/>
            <person name="Kitahara K."/>
        </authorList>
    </citation>
    <scope>NUCLEOTIDE SEQUENCE [LARGE SCALE GENOMIC DNA]</scope>
    <source>
        <strain evidence="11">AM7</strain>
    </source>
</reference>
<dbReference type="InterPro" id="IPR009057">
    <property type="entry name" value="Homeodomain-like_sf"/>
</dbReference>
<keyword evidence="4" id="KW-0238">DNA-binding</keyword>
<dbReference type="InterPro" id="IPR006119">
    <property type="entry name" value="Resolv_N"/>
</dbReference>
<dbReference type="InterPro" id="IPR036162">
    <property type="entry name" value="Resolvase-like_N_sf"/>
</dbReference>
<dbReference type="SMART" id="SM00857">
    <property type="entry name" value="Resolvase"/>
    <property type="match status" value="1"/>
</dbReference>
<dbReference type="FunFam" id="3.40.50.1390:FF:000001">
    <property type="entry name" value="DNA recombinase"/>
    <property type="match status" value="1"/>
</dbReference>
<dbReference type="GO" id="GO:0000150">
    <property type="term" value="F:DNA strand exchange activity"/>
    <property type="evidence" value="ECO:0007669"/>
    <property type="project" value="UniProtKB-KW"/>
</dbReference>
<reference evidence="10" key="2">
    <citation type="journal article" date="2020" name="Microbiol. Resour. Announc.">
        <title>Complete Genome Sequence of Vibrio rotiferianus Strain AM7.</title>
        <authorList>
            <person name="Miyazaki K."/>
            <person name="Wiseschart A."/>
            <person name="Pootanakit K."/>
            <person name="Kitahara K."/>
        </authorList>
    </citation>
    <scope>NUCLEOTIDE SEQUENCE</scope>
    <source>
        <strain evidence="10">AM7</strain>
    </source>
</reference>
<dbReference type="CDD" id="cd00569">
    <property type="entry name" value="HTH_Hin_like"/>
    <property type="match status" value="1"/>
</dbReference>
<dbReference type="SUPFAM" id="SSF53041">
    <property type="entry name" value="Resolvase-like"/>
    <property type="match status" value="1"/>
</dbReference>
<evidence type="ECO:0000256" key="6">
    <source>
        <dbReference type="PIRSR" id="PIRSR606118-50"/>
    </source>
</evidence>
<keyword evidence="2" id="KW-0229">DNA integration</keyword>
<protein>
    <submittedName>
        <fullName evidence="10">Resolvase</fullName>
    </submittedName>
</protein>
<dbReference type="EMBL" id="AP019798">
    <property type="protein sequence ID" value="BBL87372.1"/>
    <property type="molecule type" value="Genomic_DNA"/>
</dbReference>
<dbReference type="PROSITE" id="PS51736">
    <property type="entry name" value="RECOMBINASES_3"/>
    <property type="match status" value="1"/>
</dbReference>
<dbReference type="GO" id="GO:0003677">
    <property type="term" value="F:DNA binding"/>
    <property type="evidence" value="ECO:0007669"/>
    <property type="project" value="UniProtKB-KW"/>
</dbReference>
<dbReference type="InterPro" id="IPR050639">
    <property type="entry name" value="SSR_resolvase"/>
</dbReference>
<dbReference type="PROSITE" id="PS00398">
    <property type="entry name" value="RECOMBINASES_2"/>
    <property type="match status" value="1"/>
</dbReference>
<evidence type="ECO:0000256" key="2">
    <source>
        <dbReference type="ARBA" id="ARBA00022908"/>
    </source>
</evidence>
<evidence type="ECO:0000256" key="7">
    <source>
        <dbReference type="PROSITE-ProRule" id="PRU10137"/>
    </source>
</evidence>
<dbReference type="Gene3D" id="3.40.50.1390">
    <property type="entry name" value="Resolvase, N-terminal catalytic domain"/>
    <property type="match status" value="1"/>
</dbReference>
<gene>
    <name evidence="9" type="ORF">VroAM7_00250</name>
    <name evidence="10" type="ORF">VroAM7_05610</name>
</gene>
<accession>A0A510I3W3</accession>